<protein>
    <submittedName>
        <fullName evidence="1">Uncharacterized protein</fullName>
    </submittedName>
</protein>
<dbReference type="Proteomes" id="UP000827092">
    <property type="component" value="Unassembled WGS sequence"/>
</dbReference>
<gene>
    <name evidence="1" type="ORF">JTE90_023929</name>
</gene>
<accession>A0AAV6URK6</accession>
<evidence type="ECO:0000313" key="2">
    <source>
        <dbReference type="Proteomes" id="UP000827092"/>
    </source>
</evidence>
<dbReference type="AlphaFoldDB" id="A0AAV6URK6"/>
<proteinExistence type="predicted"/>
<sequence>MRHQSSMFFQEPFTCEVYVMCEVYVPMAGRKSNLDESIYKAGINYFVCTYAQQALYFHSLLKMKYGRPEIPRCSIVHHGLYHHPFRYICGLVFLLRLWVAKG</sequence>
<dbReference type="EMBL" id="JAFNEN010000279">
    <property type="protein sequence ID" value="KAG8187087.1"/>
    <property type="molecule type" value="Genomic_DNA"/>
</dbReference>
<keyword evidence="2" id="KW-1185">Reference proteome</keyword>
<reference evidence="1 2" key="1">
    <citation type="journal article" date="2022" name="Nat. Ecol. Evol.">
        <title>A masculinizing supergene underlies an exaggerated male reproductive morph in a spider.</title>
        <authorList>
            <person name="Hendrickx F."/>
            <person name="De Corte Z."/>
            <person name="Sonet G."/>
            <person name="Van Belleghem S.M."/>
            <person name="Kostlbacher S."/>
            <person name="Vangestel C."/>
        </authorList>
    </citation>
    <scope>NUCLEOTIDE SEQUENCE [LARGE SCALE GENOMIC DNA]</scope>
    <source>
        <strain evidence="1">W744_W776</strain>
    </source>
</reference>
<organism evidence="1 2">
    <name type="scientific">Oedothorax gibbosus</name>
    <dbReference type="NCBI Taxonomy" id="931172"/>
    <lineage>
        <taxon>Eukaryota</taxon>
        <taxon>Metazoa</taxon>
        <taxon>Ecdysozoa</taxon>
        <taxon>Arthropoda</taxon>
        <taxon>Chelicerata</taxon>
        <taxon>Arachnida</taxon>
        <taxon>Araneae</taxon>
        <taxon>Araneomorphae</taxon>
        <taxon>Entelegynae</taxon>
        <taxon>Araneoidea</taxon>
        <taxon>Linyphiidae</taxon>
        <taxon>Erigoninae</taxon>
        <taxon>Oedothorax</taxon>
    </lineage>
</organism>
<comment type="caution">
    <text evidence="1">The sequence shown here is derived from an EMBL/GenBank/DDBJ whole genome shotgun (WGS) entry which is preliminary data.</text>
</comment>
<evidence type="ECO:0000313" key="1">
    <source>
        <dbReference type="EMBL" id="KAG8187087.1"/>
    </source>
</evidence>
<name>A0AAV6URK6_9ARAC</name>